<name>A0AAD8W1R9_LOLMU</name>
<evidence type="ECO:0000313" key="4">
    <source>
        <dbReference type="Proteomes" id="UP001231189"/>
    </source>
</evidence>
<accession>A0AAD8W1R9</accession>
<sequence>MASPATSSTQASGSGSKKEEAIGEMLNRLGIEDDELDDLVFEEEESAPKQGIKWMALAKVHTANNFSPITFENHMRNAWSPAQPIEFNHLEGSLFTIQCFCLGDWLKITEGGPWLFRQNIVCIEEYDGLGNPDTIDLNFFDTWLQIHKLPVGYRNFALIKNLTEKKVGAVLKVETNVQGMGNFVRVRIRLDVRKTLARFVSIVRGGQREIYKIQYEKMPRFCGACGILGHSHLECGTGEYEEDKLKWGDFLKADWETWFGRGTTNFRGGGIRGGRSGRSGEGVGARGGRDIANSLVPWRHNARRNPGDDSQEADLLDTATSPGKVKDMELDKTDLTNPATKRSLEMGGLRTEFENGTTVNVNENKGQAAMIAEGNLNNGLNNENNEKDRNKRTKKDGANSSSLGSAESHEGSVRSQ</sequence>
<feature type="compositionally biased region" description="Low complexity" evidence="1">
    <location>
        <begin position="1"/>
        <end position="15"/>
    </location>
</feature>
<feature type="region of interest" description="Disordered" evidence="1">
    <location>
        <begin position="269"/>
        <end position="341"/>
    </location>
</feature>
<dbReference type="AlphaFoldDB" id="A0AAD8W1R9"/>
<dbReference type="InterPro" id="IPR040256">
    <property type="entry name" value="At4g02000-like"/>
</dbReference>
<dbReference type="Pfam" id="PF14392">
    <property type="entry name" value="zf-CCHC_4"/>
    <property type="match status" value="1"/>
</dbReference>
<organism evidence="3 4">
    <name type="scientific">Lolium multiflorum</name>
    <name type="common">Italian ryegrass</name>
    <name type="synonym">Lolium perenne subsp. multiflorum</name>
    <dbReference type="NCBI Taxonomy" id="4521"/>
    <lineage>
        <taxon>Eukaryota</taxon>
        <taxon>Viridiplantae</taxon>
        <taxon>Streptophyta</taxon>
        <taxon>Embryophyta</taxon>
        <taxon>Tracheophyta</taxon>
        <taxon>Spermatophyta</taxon>
        <taxon>Magnoliopsida</taxon>
        <taxon>Liliopsida</taxon>
        <taxon>Poales</taxon>
        <taxon>Poaceae</taxon>
        <taxon>BOP clade</taxon>
        <taxon>Pooideae</taxon>
        <taxon>Poodae</taxon>
        <taxon>Poeae</taxon>
        <taxon>Poeae Chloroplast Group 2 (Poeae type)</taxon>
        <taxon>Loliodinae</taxon>
        <taxon>Loliinae</taxon>
        <taxon>Lolium</taxon>
    </lineage>
</organism>
<feature type="compositionally biased region" description="Low complexity" evidence="1">
    <location>
        <begin position="373"/>
        <end position="383"/>
    </location>
</feature>
<feature type="compositionally biased region" description="Basic and acidic residues" evidence="1">
    <location>
        <begin position="407"/>
        <end position="416"/>
    </location>
</feature>
<dbReference type="Proteomes" id="UP001231189">
    <property type="component" value="Unassembled WGS sequence"/>
</dbReference>
<feature type="domain" description="Zinc knuckle CX2CX4HX4C" evidence="2">
    <location>
        <begin position="191"/>
        <end position="235"/>
    </location>
</feature>
<feature type="compositionally biased region" description="Gly residues" evidence="1">
    <location>
        <begin position="269"/>
        <end position="286"/>
    </location>
</feature>
<feature type="compositionally biased region" description="Basic and acidic residues" evidence="1">
    <location>
        <begin position="324"/>
        <end position="334"/>
    </location>
</feature>
<feature type="region of interest" description="Disordered" evidence="1">
    <location>
        <begin position="1"/>
        <end position="24"/>
    </location>
</feature>
<evidence type="ECO:0000256" key="1">
    <source>
        <dbReference type="SAM" id="MobiDB-lite"/>
    </source>
</evidence>
<comment type="caution">
    <text evidence="3">The sequence shown here is derived from an EMBL/GenBank/DDBJ whole genome shotgun (WGS) entry which is preliminary data.</text>
</comment>
<evidence type="ECO:0000259" key="2">
    <source>
        <dbReference type="Pfam" id="PF14392"/>
    </source>
</evidence>
<dbReference type="InterPro" id="IPR025836">
    <property type="entry name" value="Zn_knuckle_CX2CX4HX4C"/>
</dbReference>
<reference evidence="3" key="1">
    <citation type="submission" date="2023-07" db="EMBL/GenBank/DDBJ databases">
        <title>A chromosome-level genome assembly of Lolium multiflorum.</title>
        <authorList>
            <person name="Chen Y."/>
            <person name="Copetti D."/>
            <person name="Kolliker R."/>
            <person name="Studer B."/>
        </authorList>
    </citation>
    <scope>NUCLEOTIDE SEQUENCE</scope>
    <source>
        <strain evidence="3">02402/16</strain>
        <tissue evidence="3">Leaf</tissue>
    </source>
</reference>
<protein>
    <recommendedName>
        <fullName evidence="2">Zinc knuckle CX2CX4HX4C domain-containing protein</fullName>
    </recommendedName>
</protein>
<evidence type="ECO:0000313" key="3">
    <source>
        <dbReference type="EMBL" id="KAK1629311.1"/>
    </source>
</evidence>
<keyword evidence="4" id="KW-1185">Reference proteome</keyword>
<dbReference type="PANTHER" id="PTHR31286">
    <property type="entry name" value="GLYCINE-RICH CELL WALL STRUCTURAL PROTEIN 1.8-LIKE"/>
    <property type="match status" value="1"/>
</dbReference>
<dbReference type="PANTHER" id="PTHR31286:SF167">
    <property type="entry name" value="OS09G0268800 PROTEIN"/>
    <property type="match status" value="1"/>
</dbReference>
<dbReference type="EMBL" id="JAUUTY010000005">
    <property type="protein sequence ID" value="KAK1629311.1"/>
    <property type="molecule type" value="Genomic_DNA"/>
</dbReference>
<proteinExistence type="predicted"/>
<feature type="region of interest" description="Disordered" evidence="1">
    <location>
        <begin position="373"/>
        <end position="416"/>
    </location>
</feature>
<gene>
    <name evidence="3" type="ORF">QYE76_003626</name>
</gene>